<reference evidence="2" key="1">
    <citation type="submission" date="2021-04" db="EMBL/GenBank/DDBJ databases">
        <authorList>
            <person name="Tunstrom K."/>
        </authorList>
    </citation>
    <scope>NUCLEOTIDE SEQUENCE</scope>
</reference>
<evidence type="ECO:0000313" key="2">
    <source>
        <dbReference type="EMBL" id="CAG4937223.1"/>
    </source>
</evidence>
<evidence type="ECO:0000256" key="1">
    <source>
        <dbReference type="SAM" id="MobiDB-lite"/>
    </source>
</evidence>
<proteinExistence type="predicted"/>
<keyword evidence="3" id="KW-1185">Reference proteome</keyword>
<organism evidence="2 3">
    <name type="scientific">Parnassius apollo</name>
    <name type="common">Apollo butterfly</name>
    <name type="synonym">Papilio apollo</name>
    <dbReference type="NCBI Taxonomy" id="110799"/>
    <lineage>
        <taxon>Eukaryota</taxon>
        <taxon>Metazoa</taxon>
        <taxon>Ecdysozoa</taxon>
        <taxon>Arthropoda</taxon>
        <taxon>Hexapoda</taxon>
        <taxon>Insecta</taxon>
        <taxon>Pterygota</taxon>
        <taxon>Neoptera</taxon>
        <taxon>Endopterygota</taxon>
        <taxon>Lepidoptera</taxon>
        <taxon>Glossata</taxon>
        <taxon>Ditrysia</taxon>
        <taxon>Papilionoidea</taxon>
        <taxon>Papilionidae</taxon>
        <taxon>Parnassiinae</taxon>
        <taxon>Parnassini</taxon>
        <taxon>Parnassius</taxon>
        <taxon>Parnassius</taxon>
    </lineage>
</organism>
<dbReference type="EMBL" id="CAJQZP010000081">
    <property type="protein sequence ID" value="CAG4937223.1"/>
    <property type="molecule type" value="Genomic_DNA"/>
</dbReference>
<accession>A0A8S3W2J5</accession>
<protein>
    <submittedName>
        <fullName evidence="2">(apollo) hypothetical protein</fullName>
    </submittedName>
</protein>
<comment type="caution">
    <text evidence="2">The sequence shown here is derived from an EMBL/GenBank/DDBJ whole genome shotgun (WGS) entry which is preliminary data.</text>
</comment>
<dbReference type="AlphaFoldDB" id="A0A8S3W2J5"/>
<sequence>MNSYSGWRAVHGLKSRGGERGEWGGHCAAAGARHARAALSSAGARPGDHTARSPRSQPSPPLRFSDDIDVINDSMPFDMRLDHLLQIAILTYLFIHHHIHPIKIPFLNKGLLTRCARRRCAVSRGSCAGAAPETKAPACSRHYSLAVRGGAALCLVGHAQAPRLRPGLQRAAGSQYVPAGATHSLCAAALRCASWIMRRRRAYDQASSVQQAVSACWRALLTRCARRRCAAPLGSCAGAAPATRAPACSRQSVRARGRYSLAVRGSAALRLLDHAQAPRLRPGLQRAGRCGGRRRARAVIRSTRQLHATLGTPATNLIQNLRLSFFL</sequence>
<name>A0A8S3W2J5_PARAO</name>
<feature type="region of interest" description="Disordered" evidence="1">
    <location>
        <begin position="38"/>
        <end position="64"/>
    </location>
</feature>
<gene>
    <name evidence="2" type="ORF">PAPOLLO_LOCUS1362</name>
</gene>
<dbReference type="Proteomes" id="UP000691718">
    <property type="component" value="Unassembled WGS sequence"/>
</dbReference>
<evidence type="ECO:0000313" key="3">
    <source>
        <dbReference type="Proteomes" id="UP000691718"/>
    </source>
</evidence>